<dbReference type="AlphaFoldDB" id="A0A328A877"/>
<accession>A0A328A877</accession>
<proteinExistence type="predicted"/>
<keyword evidence="2" id="KW-1185">Reference proteome</keyword>
<dbReference type="Proteomes" id="UP000249725">
    <property type="component" value="Unassembled WGS sequence"/>
</dbReference>
<dbReference type="EMBL" id="QFYR01000006">
    <property type="protein sequence ID" value="RAK50793.1"/>
    <property type="molecule type" value="Genomic_DNA"/>
</dbReference>
<protein>
    <recommendedName>
        <fullName evidence="3">DUF2336 domain-containing protein</fullName>
    </recommendedName>
</protein>
<evidence type="ECO:0000313" key="1">
    <source>
        <dbReference type="EMBL" id="RAK50793.1"/>
    </source>
</evidence>
<evidence type="ECO:0008006" key="3">
    <source>
        <dbReference type="Google" id="ProtNLM"/>
    </source>
</evidence>
<evidence type="ECO:0000313" key="2">
    <source>
        <dbReference type="Proteomes" id="UP000249725"/>
    </source>
</evidence>
<organism evidence="1 2">
    <name type="scientific">Phenylobacterium deserti</name>
    <dbReference type="NCBI Taxonomy" id="1914756"/>
    <lineage>
        <taxon>Bacteria</taxon>
        <taxon>Pseudomonadati</taxon>
        <taxon>Pseudomonadota</taxon>
        <taxon>Alphaproteobacteria</taxon>
        <taxon>Caulobacterales</taxon>
        <taxon>Caulobacteraceae</taxon>
        <taxon>Phenylobacterium</taxon>
    </lineage>
</organism>
<name>A0A328A877_9CAUL</name>
<dbReference type="InterPro" id="IPR019285">
    <property type="entry name" value="DUF2336"/>
</dbReference>
<sequence length="345" mass="36918">MAVTDLCGHGGSQLGRPEVQQILSDIFMGLVVEVERDVRRRLAQKLASAEWAPPALVNVLALDEIEIARPIIANSPVLKDGDLVRLLVEATIEHQIEVARRPNIGDEVVSAIIEQGEPAVLTALAGNPTAHVTHDALQALVDAAGRVAALRSPLARHPQLSEALARQLYVWVGQAVRHALAERFRLDQAALDRALADSISEAHAGARPQGEGLVVIARDGQREEMERSLVNKLYAAGQLRPSYLIRALREGRLTLFIAALAHLGGFESRQIRMALDSDRPELLALACAAVGIDRSVYPSILQMVRELNNNRPGGGDEAARKAAGAFGPVTPQVAGAAFRQAAVAG</sequence>
<reference evidence="2" key="1">
    <citation type="submission" date="2018-05" db="EMBL/GenBank/DDBJ databases">
        <authorList>
            <person name="Li X."/>
        </authorList>
    </citation>
    <scope>NUCLEOTIDE SEQUENCE [LARGE SCALE GENOMIC DNA]</scope>
    <source>
        <strain evidence="2">YIM 73061</strain>
    </source>
</reference>
<gene>
    <name evidence="1" type="ORF">DJ018_18480</name>
</gene>
<dbReference type="OrthoDB" id="8194627at2"/>
<comment type="caution">
    <text evidence="1">The sequence shown here is derived from an EMBL/GenBank/DDBJ whole genome shotgun (WGS) entry which is preliminary data.</text>
</comment>
<dbReference type="Pfam" id="PF10098">
    <property type="entry name" value="DUF2336"/>
    <property type="match status" value="1"/>
</dbReference>